<reference evidence="3" key="1">
    <citation type="journal article" date="2011" name="PLoS ONE">
        <title>A deep insight into the sialotranscriptome of the gulf coast tick, Amblyomma maculatum.</title>
        <authorList>
            <person name="Karim S."/>
            <person name="Singh P."/>
            <person name="Ribeiro J.M."/>
        </authorList>
    </citation>
    <scope>NUCLEOTIDE SEQUENCE</scope>
    <source>
        <tissue evidence="3">Salivary gland</tissue>
    </source>
</reference>
<protein>
    <recommendedName>
        <fullName evidence="2">Peptidase S1 domain-containing protein</fullName>
    </recommendedName>
</protein>
<dbReference type="Gene3D" id="2.40.10.10">
    <property type="entry name" value="Trypsin-like serine proteases"/>
    <property type="match status" value="1"/>
</dbReference>
<sequence>MRTRQNCASIGTKLASSGTRKTKENSHLNVSLNGQDCGEALAARFTDFAAPDNVVVAQNPWVVLLSIRMGDAMATCSGTIITQMHVVTNAQCMTREGVTPRSVTVFYSSSEKYEGYRVRGTHILIHPDFSETTLSSDIALIMVESHFIQSMYAQPVCIPVKQFNIVGRYIIVAGWGQEDGSRRPQKTMYTTVVKVSPENECWVQYKKFGFNGTGMLCAKRVDQNYCEGDTGGPAVTAGQNGRFYLVGLLSYKTSCDMQGEHIYPSIFTKVAVFAPWIARSVAAPLVNYTILVE</sequence>
<feature type="domain" description="Peptidase S1" evidence="2">
    <location>
        <begin position="31"/>
        <end position="282"/>
    </location>
</feature>
<accession>G3MNH0</accession>
<dbReference type="InterPro" id="IPR009003">
    <property type="entry name" value="Peptidase_S1_PA"/>
</dbReference>
<dbReference type="FunFam" id="2.40.10.10:FF:000068">
    <property type="entry name" value="transmembrane protease serine 2"/>
    <property type="match status" value="1"/>
</dbReference>
<dbReference type="GO" id="GO:0006508">
    <property type="term" value="P:proteolysis"/>
    <property type="evidence" value="ECO:0007669"/>
    <property type="project" value="InterPro"/>
</dbReference>
<dbReference type="InterPro" id="IPR001254">
    <property type="entry name" value="Trypsin_dom"/>
</dbReference>
<dbReference type="PANTHER" id="PTHR24260:SF136">
    <property type="entry name" value="GH08193P-RELATED"/>
    <property type="match status" value="1"/>
</dbReference>
<name>G3MNH0_AMBMU</name>
<dbReference type="Pfam" id="PF00089">
    <property type="entry name" value="Trypsin"/>
    <property type="match status" value="1"/>
</dbReference>
<dbReference type="SUPFAM" id="SSF50494">
    <property type="entry name" value="Trypsin-like serine proteases"/>
    <property type="match status" value="1"/>
</dbReference>
<evidence type="ECO:0000259" key="2">
    <source>
        <dbReference type="PROSITE" id="PS50240"/>
    </source>
</evidence>
<proteinExistence type="evidence at transcript level"/>
<dbReference type="GO" id="GO:0004252">
    <property type="term" value="F:serine-type endopeptidase activity"/>
    <property type="evidence" value="ECO:0007669"/>
    <property type="project" value="InterPro"/>
</dbReference>
<dbReference type="InterPro" id="IPR051333">
    <property type="entry name" value="CLIP_Serine_Protease"/>
</dbReference>
<dbReference type="EMBL" id="JO843421">
    <property type="protein sequence ID" value="AEO35038.1"/>
    <property type="molecule type" value="mRNA"/>
</dbReference>
<keyword evidence="1" id="KW-1015">Disulfide bond</keyword>
<dbReference type="PRINTS" id="PR00722">
    <property type="entry name" value="CHYMOTRYPSIN"/>
</dbReference>
<dbReference type="PROSITE" id="PS50240">
    <property type="entry name" value="TRYPSIN_DOM"/>
    <property type="match status" value="1"/>
</dbReference>
<dbReference type="CDD" id="cd00190">
    <property type="entry name" value="Tryp_SPc"/>
    <property type="match status" value="1"/>
</dbReference>
<organism evidence="3">
    <name type="scientific">Amblyomma maculatum</name>
    <name type="common">Gulf Coast tick</name>
    <dbReference type="NCBI Taxonomy" id="34609"/>
    <lineage>
        <taxon>Eukaryota</taxon>
        <taxon>Metazoa</taxon>
        <taxon>Ecdysozoa</taxon>
        <taxon>Arthropoda</taxon>
        <taxon>Chelicerata</taxon>
        <taxon>Arachnida</taxon>
        <taxon>Acari</taxon>
        <taxon>Parasitiformes</taxon>
        <taxon>Ixodida</taxon>
        <taxon>Ixodoidea</taxon>
        <taxon>Ixodidae</taxon>
        <taxon>Amblyomminae</taxon>
        <taxon>Amblyomma</taxon>
    </lineage>
</organism>
<dbReference type="PANTHER" id="PTHR24260">
    <property type="match status" value="1"/>
</dbReference>
<dbReference type="AlphaFoldDB" id="G3MNH0"/>
<evidence type="ECO:0000313" key="3">
    <source>
        <dbReference type="EMBL" id="AEO35038.1"/>
    </source>
</evidence>
<evidence type="ECO:0000256" key="1">
    <source>
        <dbReference type="ARBA" id="ARBA00023157"/>
    </source>
</evidence>
<dbReference type="InterPro" id="IPR001314">
    <property type="entry name" value="Peptidase_S1A"/>
</dbReference>
<dbReference type="InterPro" id="IPR043504">
    <property type="entry name" value="Peptidase_S1_PA_chymotrypsin"/>
</dbReference>
<dbReference type="SMART" id="SM00020">
    <property type="entry name" value="Tryp_SPc"/>
    <property type="match status" value="1"/>
</dbReference>